<reference evidence="2 3" key="1">
    <citation type="submission" date="2018-06" db="EMBL/GenBank/DDBJ databases">
        <title>Genome analysis of cellulolytic fungus Trichoderma lentiforme CFAM-422.</title>
        <authorList>
            <person name="Steindorff A.S."/>
            <person name="Formighieri E.F."/>
            <person name="Midorikawa G.E.O."/>
            <person name="Tamietti M.S."/>
            <person name="Ramos E.Z."/>
            <person name="Silva A.S."/>
            <person name="Bon E.P.S."/>
            <person name="Mendes T.D."/>
            <person name="Damaso M.C.T."/>
            <person name="Favaro L.C.L."/>
        </authorList>
    </citation>
    <scope>NUCLEOTIDE SEQUENCE [LARGE SCALE GENOMIC DNA]</scope>
    <source>
        <strain evidence="2 3">CFAM-422</strain>
    </source>
</reference>
<feature type="compositionally biased region" description="Basic and acidic residues" evidence="1">
    <location>
        <begin position="292"/>
        <end position="308"/>
    </location>
</feature>
<keyword evidence="3" id="KW-1185">Reference proteome</keyword>
<comment type="caution">
    <text evidence="2">The sequence shown here is derived from an EMBL/GenBank/DDBJ whole genome shotgun (WGS) entry which is preliminary data.</text>
</comment>
<dbReference type="Gene3D" id="3.40.50.410">
    <property type="entry name" value="von Willebrand factor, type A domain"/>
    <property type="match status" value="1"/>
</dbReference>
<protein>
    <recommendedName>
        <fullName evidence="4">VWFA domain-containing protein</fullName>
    </recommendedName>
</protein>
<name>A0A9P4XQC3_9HYPO</name>
<feature type="region of interest" description="Disordered" evidence="1">
    <location>
        <begin position="283"/>
        <end position="327"/>
    </location>
</feature>
<dbReference type="EMBL" id="QLNT01000002">
    <property type="protein sequence ID" value="KAF3076092.1"/>
    <property type="molecule type" value="Genomic_DNA"/>
</dbReference>
<organism evidence="2 3">
    <name type="scientific">Trichoderma lentiforme</name>
    <dbReference type="NCBI Taxonomy" id="1567552"/>
    <lineage>
        <taxon>Eukaryota</taxon>
        <taxon>Fungi</taxon>
        <taxon>Dikarya</taxon>
        <taxon>Ascomycota</taxon>
        <taxon>Pezizomycotina</taxon>
        <taxon>Sordariomycetes</taxon>
        <taxon>Hypocreomycetidae</taxon>
        <taxon>Hypocreales</taxon>
        <taxon>Hypocreaceae</taxon>
        <taxon>Trichoderma</taxon>
    </lineage>
</organism>
<gene>
    <name evidence="2" type="ORF">CFAM422_001720</name>
</gene>
<dbReference type="SUPFAM" id="SSF53300">
    <property type="entry name" value="vWA-like"/>
    <property type="match status" value="1"/>
</dbReference>
<evidence type="ECO:0008006" key="4">
    <source>
        <dbReference type="Google" id="ProtNLM"/>
    </source>
</evidence>
<dbReference type="CDD" id="cd00198">
    <property type="entry name" value="vWFA"/>
    <property type="match status" value="1"/>
</dbReference>
<accession>A0A9P4XQC3</accession>
<evidence type="ECO:0000313" key="3">
    <source>
        <dbReference type="Proteomes" id="UP000801864"/>
    </source>
</evidence>
<dbReference type="InterPro" id="IPR036465">
    <property type="entry name" value="vWFA_dom_sf"/>
</dbReference>
<evidence type="ECO:0000256" key="1">
    <source>
        <dbReference type="SAM" id="MobiDB-lite"/>
    </source>
</evidence>
<proteinExistence type="predicted"/>
<dbReference type="AlphaFoldDB" id="A0A9P4XQC3"/>
<evidence type="ECO:0000313" key="2">
    <source>
        <dbReference type="EMBL" id="KAF3076092.1"/>
    </source>
</evidence>
<sequence length="767" mass="86281">MVPSEDAIAKFISCVPDADEGKAWVFLEGAASIDEAVEEYLDNPGKYSQPETKSLKQANVVPGSVDEAPPAYHAPSHGSSNNGRGHAVHQHLRTHTNKVIEAARIRARDEVCMCSPQLTELQSHESQQEMQNTLQQVQLAHRIFNSDIEPEHDVDGFLCGCDIHQYMALKVRRLVVQNRWSEAVMYPGEKSYHDCYQTTFGYYSKNPYKMRVTSPYGNFSSSYIGMGIGMARPIARYYSLSVHQTISLNAQLNGEAQSAIDAREPRMNIWDLENPDISQSILASEASSTSTKKGDEGLAYDKSEKRGEQSSASATANSNGEASSSSKSSRFSTLKKAFSIKSAEERAAIKLEAALGQCRQLRDEIIQEENSRWPDAEWRQIVATYQNNVGMANTIAQIRQFKPIQYLHMLQAGYFEPIPVAWANQISNPLKFTVDASAGWRGITPAWRGYDDTAEERLYWVLNHRAGAGQRLKPDMISALDMARRRMASAVEPPPAYFAADDTCHLQHTSEGYSKQVMPPPFRPYDAPETASDDSMILVDVSGSMDFEPMRPLYDEYLITGYTRSTQPKNRDTAKAIIRRFTDALANHDHNFQGYQLTTFANHAEYIGILNHQNFEKVWGTVRFGGGTRVMTGWQKVKELHFQKHSASATYHPVYGWQAGPETPILRVLLLLDGEAQDMDEFELDLLGLSWVHVTIFLVGVDGCPHHHRHANELQRISEVNPHVSFVDAQGNTPERFVTHELLKRHLGYDLSMQEFERMEHPPAYTA</sequence>
<feature type="compositionally biased region" description="Low complexity" evidence="1">
    <location>
        <begin position="310"/>
        <end position="327"/>
    </location>
</feature>
<dbReference type="Proteomes" id="UP000801864">
    <property type="component" value="Unassembled WGS sequence"/>
</dbReference>